<dbReference type="EMBL" id="JAFBCF010000001">
    <property type="protein sequence ID" value="MBM7797544.1"/>
    <property type="molecule type" value="Genomic_DNA"/>
</dbReference>
<dbReference type="PANTHER" id="PTHR42686:SF1">
    <property type="entry name" value="GH17980P-RELATED"/>
    <property type="match status" value="1"/>
</dbReference>
<dbReference type="RefSeq" id="WP_204916212.1">
    <property type="nucleotide sequence ID" value="NZ_BAAAQP010000011.1"/>
</dbReference>
<protein>
    <submittedName>
        <fullName evidence="2">D-threo-aldose 1-dehydrogenase</fullName>
        <ecNumber evidence="2">1.1.1.122</ecNumber>
    </submittedName>
</protein>
<evidence type="ECO:0000313" key="2">
    <source>
        <dbReference type="EMBL" id="MBM7797544.1"/>
    </source>
</evidence>
<accession>A0ABS2REX3</accession>
<dbReference type="Pfam" id="PF00248">
    <property type="entry name" value="Aldo_ket_red"/>
    <property type="match status" value="1"/>
</dbReference>
<dbReference type="InterPro" id="IPR036812">
    <property type="entry name" value="NAD(P)_OxRdtase_dom_sf"/>
</dbReference>
<evidence type="ECO:0000259" key="1">
    <source>
        <dbReference type="Pfam" id="PF00248"/>
    </source>
</evidence>
<name>A0ABS2REX3_9ACTN</name>
<sequence length="321" mass="35270">MTEFRMNAFGRLVAGCAALGGLYEECTPENAQQTLAAAWEQGIRAFDTAPHYGRGLSEERVGKFLSQQPRDQFALSTKVGRLLVDDPDAPADDDVFFGTPRRRRVLDYTGDGVRRSIEQSLERMGLDRIDLVLVHDPEDHLDTAIGSAAPALRQLRDEGVIGGFGVGTNYAETAERFATETDVDHVLIAGRHSLLDRRAERVLALCGERGVHVLVAAVLNSGILANPDATARFNYMQAPDELISTAQQMAEACARYGVPLRAAAFQFPFRNPSVDAVVIGSSTPEMIIDTVQQFKIEISEELWRELEWLVPAQETLPTTGK</sequence>
<dbReference type="Proteomes" id="UP000704762">
    <property type="component" value="Unassembled WGS sequence"/>
</dbReference>
<gene>
    <name evidence="2" type="ORF">JOE57_000465</name>
</gene>
<dbReference type="InterPro" id="IPR023210">
    <property type="entry name" value="NADP_OxRdtase_dom"/>
</dbReference>
<keyword evidence="3" id="KW-1185">Reference proteome</keyword>
<comment type="caution">
    <text evidence="2">The sequence shown here is derived from an EMBL/GenBank/DDBJ whole genome shotgun (WGS) entry which is preliminary data.</text>
</comment>
<dbReference type="Gene3D" id="3.20.20.100">
    <property type="entry name" value="NADP-dependent oxidoreductase domain"/>
    <property type="match status" value="1"/>
</dbReference>
<dbReference type="GO" id="GO:0047834">
    <property type="term" value="F:D-threo-aldose 1-dehydrogenase activity"/>
    <property type="evidence" value="ECO:0007669"/>
    <property type="project" value="UniProtKB-EC"/>
</dbReference>
<reference evidence="2 3" key="1">
    <citation type="submission" date="2021-01" db="EMBL/GenBank/DDBJ databases">
        <title>Sequencing the genomes of 1000 actinobacteria strains.</title>
        <authorList>
            <person name="Klenk H.-P."/>
        </authorList>
    </citation>
    <scope>NUCLEOTIDE SEQUENCE [LARGE SCALE GENOMIC DNA]</scope>
    <source>
        <strain evidence="2 3">DSM 18662</strain>
    </source>
</reference>
<keyword evidence="2" id="KW-0560">Oxidoreductase</keyword>
<evidence type="ECO:0000313" key="3">
    <source>
        <dbReference type="Proteomes" id="UP000704762"/>
    </source>
</evidence>
<dbReference type="PANTHER" id="PTHR42686">
    <property type="entry name" value="GH17980P-RELATED"/>
    <property type="match status" value="1"/>
</dbReference>
<organism evidence="2 3">
    <name type="scientific">Microlunatus panaciterrae</name>
    <dbReference type="NCBI Taxonomy" id="400768"/>
    <lineage>
        <taxon>Bacteria</taxon>
        <taxon>Bacillati</taxon>
        <taxon>Actinomycetota</taxon>
        <taxon>Actinomycetes</taxon>
        <taxon>Propionibacteriales</taxon>
        <taxon>Propionibacteriaceae</taxon>
        <taxon>Microlunatus</taxon>
    </lineage>
</organism>
<dbReference type="InterPro" id="IPR020471">
    <property type="entry name" value="AKR"/>
</dbReference>
<dbReference type="EC" id="1.1.1.122" evidence="2"/>
<dbReference type="CDD" id="cd19152">
    <property type="entry name" value="AKR_AKR15A"/>
    <property type="match status" value="1"/>
</dbReference>
<dbReference type="SUPFAM" id="SSF51430">
    <property type="entry name" value="NAD(P)-linked oxidoreductase"/>
    <property type="match status" value="1"/>
</dbReference>
<feature type="domain" description="NADP-dependent oxidoreductase" evidence="1">
    <location>
        <begin position="11"/>
        <end position="307"/>
    </location>
</feature>
<proteinExistence type="predicted"/>